<dbReference type="PROSITE" id="PS51677">
    <property type="entry name" value="NODB"/>
    <property type="match status" value="1"/>
</dbReference>
<dbReference type="EMBL" id="DYWV01000372">
    <property type="protein sequence ID" value="HJF41417.1"/>
    <property type="molecule type" value="Genomic_DNA"/>
</dbReference>
<gene>
    <name evidence="2" type="ORF">K8V91_10885</name>
</gene>
<name>A0A921GDG6_9FIRM</name>
<feature type="domain" description="NodB homology" evidence="1">
    <location>
        <begin position="1"/>
        <end position="58"/>
    </location>
</feature>
<dbReference type="SUPFAM" id="SSF88713">
    <property type="entry name" value="Glycoside hydrolase/deacetylase"/>
    <property type="match status" value="1"/>
</dbReference>
<dbReference type="AlphaFoldDB" id="A0A921GDG6"/>
<evidence type="ECO:0000313" key="2">
    <source>
        <dbReference type="EMBL" id="HJF41417.1"/>
    </source>
</evidence>
<protein>
    <submittedName>
        <fullName evidence="2">Polysaccharide deacetylase</fullName>
    </submittedName>
</protein>
<dbReference type="InterPro" id="IPR002509">
    <property type="entry name" value="NODB_dom"/>
</dbReference>
<comment type="caution">
    <text evidence="2">The sequence shown here is derived from an EMBL/GenBank/DDBJ whole genome shotgun (WGS) entry which is preliminary data.</text>
</comment>
<dbReference type="GO" id="GO:0016810">
    <property type="term" value="F:hydrolase activity, acting on carbon-nitrogen (but not peptide) bonds"/>
    <property type="evidence" value="ECO:0007669"/>
    <property type="project" value="InterPro"/>
</dbReference>
<dbReference type="Proteomes" id="UP000749320">
    <property type="component" value="Unassembled WGS sequence"/>
</dbReference>
<dbReference type="InterPro" id="IPR011330">
    <property type="entry name" value="Glyco_hydro/deAcase_b/a-brl"/>
</dbReference>
<reference evidence="2" key="1">
    <citation type="journal article" date="2021" name="PeerJ">
        <title>Extensive microbial diversity within the chicken gut microbiome revealed by metagenomics and culture.</title>
        <authorList>
            <person name="Gilroy R."/>
            <person name="Ravi A."/>
            <person name="Getino M."/>
            <person name="Pursley I."/>
            <person name="Horton D.L."/>
            <person name="Alikhan N.F."/>
            <person name="Baker D."/>
            <person name="Gharbi K."/>
            <person name="Hall N."/>
            <person name="Watson M."/>
            <person name="Adriaenssens E.M."/>
            <person name="Foster-Nyarko E."/>
            <person name="Jarju S."/>
            <person name="Secka A."/>
            <person name="Antonio M."/>
            <person name="Oren A."/>
            <person name="Chaudhuri R.R."/>
            <person name="La Ragione R."/>
            <person name="Hildebrand F."/>
            <person name="Pallen M.J."/>
        </authorList>
    </citation>
    <scope>NUCLEOTIDE SEQUENCE</scope>
    <source>
        <strain evidence="2">CHK193-16274</strain>
    </source>
</reference>
<dbReference type="Gene3D" id="3.20.20.370">
    <property type="entry name" value="Glycoside hydrolase/deacetylase"/>
    <property type="match status" value="1"/>
</dbReference>
<feature type="non-terminal residue" evidence="2">
    <location>
        <position position="1"/>
    </location>
</feature>
<sequence>WNLDTEDWKVKNAQKIKETIVNKAFDGAVILIHDIHTFTIDGLEMALEELNRNGYQFVTLETLSQYKELKNVIK</sequence>
<evidence type="ECO:0000313" key="3">
    <source>
        <dbReference type="Proteomes" id="UP000749320"/>
    </source>
</evidence>
<organism evidence="2 3">
    <name type="scientific">Thomasclavelia spiroformis</name>
    <dbReference type="NCBI Taxonomy" id="29348"/>
    <lineage>
        <taxon>Bacteria</taxon>
        <taxon>Bacillati</taxon>
        <taxon>Bacillota</taxon>
        <taxon>Erysipelotrichia</taxon>
        <taxon>Erysipelotrichales</taxon>
        <taxon>Coprobacillaceae</taxon>
        <taxon>Thomasclavelia</taxon>
    </lineage>
</organism>
<reference evidence="2" key="2">
    <citation type="submission" date="2021-09" db="EMBL/GenBank/DDBJ databases">
        <authorList>
            <person name="Gilroy R."/>
        </authorList>
    </citation>
    <scope>NUCLEOTIDE SEQUENCE</scope>
    <source>
        <strain evidence="2">CHK193-16274</strain>
    </source>
</reference>
<proteinExistence type="predicted"/>
<evidence type="ECO:0000259" key="1">
    <source>
        <dbReference type="PROSITE" id="PS51677"/>
    </source>
</evidence>
<dbReference type="GO" id="GO:0005975">
    <property type="term" value="P:carbohydrate metabolic process"/>
    <property type="evidence" value="ECO:0007669"/>
    <property type="project" value="InterPro"/>
</dbReference>
<accession>A0A921GDG6</accession>